<dbReference type="Proteomes" id="UP001205919">
    <property type="component" value="Unassembled WGS sequence"/>
</dbReference>
<organism evidence="2 3">
    <name type="scientific">Cloacibacillus evryensis</name>
    <dbReference type="NCBI Taxonomy" id="508460"/>
    <lineage>
        <taxon>Bacteria</taxon>
        <taxon>Thermotogati</taxon>
        <taxon>Synergistota</taxon>
        <taxon>Synergistia</taxon>
        <taxon>Synergistales</taxon>
        <taxon>Synergistaceae</taxon>
        <taxon>Cloacibacillus</taxon>
    </lineage>
</organism>
<evidence type="ECO:0000313" key="3">
    <source>
        <dbReference type="Proteomes" id="UP001205919"/>
    </source>
</evidence>
<dbReference type="RefSeq" id="WP_008709102.1">
    <property type="nucleotide sequence ID" value="NZ_CABKQM010000002.1"/>
</dbReference>
<protein>
    <submittedName>
        <fullName evidence="2">Uncharacterized protein</fullName>
    </submittedName>
</protein>
<proteinExistence type="predicted"/>
<evidence type="ECO:0000256" key="1">
    <source>
        <dbReference type="SAM" id="Phobius"/>
    </source>
</evidence>
<dbReference type="AlphaFoldDB" id="A0AAW5K783"/>
<gene>
    <name evidence="2" type="ORF">NE630_06935</name>
</gene>
<evidence type="ECO:0000313" key="2">
    <source>
        <dbReference type="EMBL" id="MCQ4814162.1"/>
    </source>
</evidence>
<reference evidence="2 3" key="1">
    <citation type="submission" date="2022-06" db="EMBL/GenBank/DDBJ databases">
        <title>Isolation of gut microbiota from human fecal samples.</title>
        <authorList>
            <person name="Pamer E.G."/>
            <person name="Barat B."/>
            <person name="Waligurski E."/>
            <person name="Medina S."/>
            <person name="Paddock L."/>
            <person name="Mostad J."/>
        </authorList>
    </citation>
    <scope>NUCLEOTIDE SEQUENCE [LARGE SCALE GENOMIC DNA]</scope>
    <source>
        <strain evidence="2 3">DFI.9.90</strain>
    </source>
</reference>
<keyword evidence="1" id="KW-0812">Transmembrane</keyword>
<name>A0AAW5K783_9BACT</name>
<dbReference type="EMBL" id="JANFYT010000012">
    <property type="protein sequence ID" value="MCQ4814162.1"/>
    <property type="molecule type" value="Genomic_DNA"/>
</dbReference>
<accession>A0AAW5K783</accession>
<keyword evidence="1" id="KW-0472">Membrane</keyword>
<keyword evidence="3" id="KW-1185">Reference proteome</keyword>
<feature type="transmembrane region" description="Helical" evidence="1">
    <location>
        <begin position="42"/>
        <end position="66"/>
    </location>
</feature>
<comment type="caution">
    <text evidence="2">The sequence shown here is derived from an EMBL/GenBank/DDBJ whole genome shotgun (WGS) entry which is preliminary data.</text>
</comment>
<keyword evidence="1" id="KW-1133">Transmembrane helix</keyword>
<sequence>MINKKIVILMILAAVLFAGIPFIAGALSGGREVPLLEQAREYISAGSSAEFIAHFSAFTGLAYWLFSGSWDFFWEFDDEGLWDFLFDLFHHGPEKYKFERDAPGTFSI</sequence>